<name>A0A0C3CFG5_HEBCY</name>
<organism evidence="1 2">
    <name type="scientific">Hebeloma cylindrosporum</name>
    <dbReference type="NCBI Taxonomy" id="76867"/>
    <lineage>
        <taxon>Eukaryota</taxon>
        <taxon>Fungi</taxon>
        <taxon>Dikarya</taxon>
        <taxon>Basidiomycota</taxon>
        <taxon>Agaricomycotina</taxon>
        <taxon>Agaricomycetes</taxon>
        <taxon>Agaricomycetidae</taxon>
        <taxon>Agaricales</taxon>
        <taxon>Agaricineae</taxon>
        <taxon>Hymenogastraceae</taxon>
        <taxon>Hebeloma</taxon>
    </lineage>
</organism>
<dbReference type="EMBL" id="KN831777">
    <property type="protein sequence ID" value="KIM42934.1"/>
    <property type="molecule type" value="Genomic_DNA"/>
</dbReference>
<accession>A0A0C3CFG5</accession>
<dbReference type="HOGENOM" id="CLU_1749881_0_0_1"/>
<protein>
    <submittedName>
        <fullName evidence="1">Uncharacterized protein</fullName>
    </submittedName>
</protein>
<proteinExistence type="predicted"/>
<dbReference type="Proteomes" id="UP000053424">
    <property type="component" value="Unassembled WGS sequence"/>
</dbReference>
<dbReference type="OrthoDB" id="10008801at2759"/>
<keyword evidence="2" id="KW-1185">Reference proteome</keyword>
<reference evidence="2" key="2">
    <citation type="submission" date="2015-01" db="EMBL/GenBank/DDBJ databases">
        <title>Evolutionary Origins and Diversification of the Mycorrhizal Mutualists.</title>
        <authorList>
            <consortium name="DOE Joint Genome Institute"/>
            <consortium name="Mycorrhizal Genomics Consortium"/>
            <person name="Kohler A."/>
            <person name="Kuo A."/>
            <person name="Nagy L.G."/>
            <person name="Floudas D."/>
            <person name="Copeland A."/>
            <person name="Barry K.W."/>
            <person name="Cichocki N."/>
            <person name="Veneault-Fourrey C."/>
            <person name="LaButti K."/>
            <person name="Lindquist E.A."/>
            <person name="Lipzen A."/>
            <person name="Lundell T."/>
            <person name="Morin E."/>
            <person name="Murat C."/>
            <person name="Riley R."/>
            <person name="Ohm R."/>
            <person name="Sun H."/>
            <person name="Tunlid A."/>
            <person name="Henrissat B."/>
            <person name="Grigoriev I.V."/>
            <person name="Hibbett D.S."/>
            <person name="Martin F."/>
        </authorList>
    </citation>
    <scope>NUCLEOTIDE SEQUENCE [LARGE SCALE GENOMIC DNA]</scope>
    <source>
        <strain evidence="2">h7</strain>
    </source>
</reference>
<reference evidence="1 2" key="1">
    <citation type="submission" date="2014-04" db="EMBL/GenBank/DDBJ databases">
        <authorList>
            <consortium name="DOE Joint Genome Institute"/>
            <person name="Kuo A."/>
            <person name="Gay G."/>
            <person name="Dore J."/>
            <person name="Kohler A."/>
            <person name="Nagy L.G."/>
            <person name="Floudas D."/>
            <person name="Copeland A."/>
            <person name="Barry K.W."/>
            <person name="Cichocki N."/>
            <person name="Veneault-Fourrey C."/>
            <person name="LaButti K."/>
            <person name="Lindquist E.A."/>
            <person name="Lipzen A."/>
            <person name="Lundell T."/>
            <person name="Morin E."/>
            <person name="Murat C."/>
            <person name="Sun H."/>
            <person name="Tunlid A."/>
            <person name="Henrissat B."/>
            <person name="Grigoriev I.V."/>
            <person name="Hibbett D.S."/>
            <person name="Martin F."/>
            <person name="Nordberg H.P."/>
            <person name="Cantor M.N."/>
            <person name="Hua S.X."/>
        </authorList>
    </citation>
    <scope>NUCLEOTIDE SEQUENCE [LARGE SCALE GENOMIC DNA]</scope>
    <source>
        <strain evidence="2">h7</strain>
    </source>
</reference>
<evidence type="ECO:0000313" key="2">
    <source>
        <dbReference type="Proteomes" id="UP000053424"/>
    </source>
</evidence>
<sequence>MQFARRMTAARTLSSSILSAGFRRRIPSERPTQCLRFLSSTLPRRAVEGPKFDPESVAAFKASDIYQKLSKRPEALAAVQKFGEVMQKHGLELGKSPSMFQATKLFMHADFREAAQNLVEEFKKAGIDMTAKDVLEELTALSKSMGGSR</sequence>
<evidence type="ECO:0000313" key="1">
    <source>
        <dbReference type="EMBL" id="KIM42934.1"/>
    </source>
</evidence>
<gene>
    <name evidence="1" type="ORF">M413DRAFT_444554</name>
</gene>
<dbReference type="AlphaFoldDB" id="A0A0C3CFG5"/>